<sequence>SAVGSRSSEFQKSNWIGIVICRGVYRRRKSELRHECLCTSSVACLSRLSSIAITNQEEVIKPSFCLGKTHLQISTDCTLCLFFFVYFFLTC</sequence>
<protein>
    <submittedName>
        <fullName evidence="1">Putative ovule protein</fullName>
    </submittedName>
</protein>
<dbReference type="EMBL" id="GEDG01036661">
    <property type="protein sequence ID" value="JAP08579.1"/>
    <property type="molecule type" value="Transcribed_RNA"/>
</dbReference>
<name>A0A0V0GKX7_SOLCH</name>
<dbReference type="AlphaFoldDB" id="A0A0V0GKX7"/>
<organism evidence="1">
    <name type="scientific">Solanum chacoense</name>
    <name type="common">Chaco potato</name>
    <dbReference type="NCBI Taxonomy" id="4108"/>
    <lineage>
        <taxon>Eukaryota</taxon>
        <taxon>Viridiplantae</taxon>
        <taxon>Streptophyta</taxon>
        <taxon>Embryophyta</taxon>
        <taxon>Tracheophyta</taxon>
        <taxon>Spermatophyta</taxon>
        <taxon>Magnoliopsida</taxon>
        <taxon>eudicotyledons</taxon>
        <taxon>Gunneridae</taxon>
        <taxon>Pentapetalae</taxon>
        <taxon>asterids</taxon>
        <taxon>lamiids</taxon>
        <taxon>Solanales</taxon>
        <taxon>Solanaceae</taxon>
        <taxon>Solanoideae</taxon>
        <taxon>Solaneae</taxon>
        <taxon>Solanum</taxon>
    </lineage>
</organism>
<proteinExistence type="predicted"/>
<feature type="non-terminal residue" evidence="1">
    <location>
        <position position="1"/>
    </location>
</feature>
<reference evidence="1" key="1">
    <citation type="submission" date="2015-12" db="EMBL/GenBank/DDBJ databases">
        <title>Gene expression during late stages of embryo sac development: a critical building block for successful pollen-pistil interactions.</title>
        <authorList>
            <person name="Liu Y."/>
            <person name="Joly V."/>
            <person name="Sabar M."/>
            <person name="Matton D.P."/>
        </authorList>
    </citation>
    <scope>NUCLEOTIDE SEQUENCE</scope>
</reference>
<accession>A0A0V0GKX7</accession>
<evidence type="ECO:0000313" key="1">
    <source>
        <dbReference type="EMBL" id="JAP08579.1"/>
    </source>
</evidence>